<protein>
    <submittedName>
        <fullName evidence="1">Uncharacterized protein</fullName>
    </submittedName>
</protein>
<proteinExistence type="predicted"/>
<comment type="caution">
    <text evidence="1">The sequence shown here is derived from an EMBL/GenBank/DDBJ whole genome shotgun (WGS) entry which is preliminary data.</text>
</comment>
<sequence>MGTKGLWAFRYGGNDSDELGETLAVGIPRDPFELQAWLDEKRGDCEALKQRLERAWLISLDAGGKLELLPKIAGSEDLFIAPGYVRPHGNLFLKHTIVVDLDRELLDCDGVCFFLLAQLPQTLDPLLEAANRCWLGLDTEPKNPCITTNAVPAPPRGNEEETVSKYRALCPRFEVPLSPTTTPMNASEALVSSMTQAFALVSQMYDRVITQARDTCYETDHLFREVSYLLLSMASCSPDHVRLANAEGLGRPARAEECLG</sequence>
<name>A0ABR1H5K1_9HYPO</name>
<dbReference type="Proteomes" id="UP001498421">
    <property type="component" value="Unassembled WGS sequence"/>
</dbReference>
<gene>
    <name evidence="1" type="ORF">QQZ08_012014</name>
</gene>
<organism evidence="1 2">
    <name type="scientific">Neonectria magnoliae</name>
    <dbReference type="NCBI Taxonomy" id="2732573"/>
    <lineage>
        <taxon>Eukaryota</taxon>
        <taxon>Fungi</taxon>
        <taxon>Dikarya</taxon>
        <taxon>Ascomycota</taxon>
        <taxon>Pezizomycotina</taxon>
        <taxon>Sordariomycetes</taxon>
        <taxon>Hypocreomycetidae</taxon>
        <taxon>Hypocreales</taxon>
        <taxon>Nectriaceae</taxon>
        <taxon>Neonectria</taxon>
    </lineage>
</organism>
<accession>A0ABR1H5K1</accession>
<dbReference type="EMBL" id="JAZAVK010000210">
    <property type="protein sequence ID" value="KAK7416380.1"/>
    <property type="molecule type" value="Genomic_DNA"/>
</dbReference>
<reference evidence="1 2" key="1">
    <citation type="journal article" date="2025" name="Microbiol. Resour. Announc.">
        <title>Draft genome sequences for Neonectria magnoliae and Neonectria punicea, canker pathogens of Liriodendron tulipifera and Acer saccharum in West Virginia.</title>
        <authorList>
            <person name="Petronek H.M."/>
            <person name="Kasson M.T."/>
            <person name="Metheny A.M."/>
            <person name="Stauder C.M."/>
            <person name="Lovett B."/>
            <person name="Lynch S.C."/>
            <person name="Garnas J.R."/>
            <person name="Kasson L.R."/>
            <person name="Stajich J.E."/>
        </authorList>
    </citation>
    <scope>NUCLEOTIDE SEQUENCE [LARGE SCALE GENOMIC DNA]</scope>
    <source>
        <strain evidence="1 2">NRRL 64651</strain>
    </source>
</reference>
<evidence type="ECO:0000313" key="2">
    <source>
        <dbReference type="Proteomes" id="UP001498421"/>
    </source>
</evidence>
<evidence type="ECO:0000313" key="1">
    <source>
        <dbReference type="EMBL" id="KAK7416380.1"/>
    </source>
</evidence>
<keyword evidence="2" id="KW-1185">Reference proteome</keyword>